<dbReference type="EMBL" id="JAVRES010000002">
    <property type="protein sequence ID" value="MDT0434969.1"/>
    <property type="molecule type" value="Genomic_DNA"/>
</dbReference>
<comment type="caution">
    <text evidence="1">The sequence shown here is derived from an EMBL/GenBank/DDBJ whole genome shotgun (WGS) entry which is preliminary data.</text>
</comment>
<gene>
    <name evidence="1" type="ORF">RM877_09785</name>
</gene>
<evidence type="ECO:0000313" key="2">
    <source>
        <dbReference type="Proteomes" id="UP001183535"/>
    </source>
</evidence>
<dbReference type="Proteomes" id="UP001183535">
    <property type="component" value="Unassembled WGS sequence"/>
</dbReference>
<organism evidence="1 2">
    <name type="scientific">Streptomyces doudnae</name>
    <dbReference type="NCBI Taxonomy" id="3075536"/>
    <lineage>
        <taxon>Bacteria</taxon>
        <taxon>Bacillati</taxon>
        <taxon>Actinomycetota</taxon>
        <taxon>Actinomycetes</taxon>
        <taxon>Kitasatosporales</taxon>
        <taxon>Streptomycetaceae</taxon>
        <taxon>Streptomyces</taxon>
    </lineage>
</organism>
<evidence type="ECO:0000313" key="1">
    <source>
        <dbReference type="EMBL" id="MDT0434969.1"/>
    </source>
</evidence>
<dbReference type="AlphaFoldDB" id="A0ABD5ELP7"/>
<dbReference type="Pfam" id="PF19827">
    <property type="entry name" value="DUF6308"/>
    <property type="match status" value="1"/>
</dbReference>
<sequence>MTTARRPFPGAWLSGLVASDQAPRHLAEYFRAVAPGEAAGYTGSRFERLGGGGDRPETADTVTADDLVAVQTLSVSVPSRVALDLLEGGLGRDLRELLRRVPRDLDMADAARTDLDRNSPAHAAWELLRGQDKVGWVVAGKILARKRPRLVPVYDSVVRCALGAPREFWLGLHGALRADGRALHTGLLELRDRAGVPGTVGALRVCDVLIWKHHRDTHRKRGCPGV</sequence>
<keyword evidence="2" id="KW-1185">Reference proteome</keyword>
<dbReference type="RefSeq" id="WP_256089422.1">
    <property type="nucleotide sequence ID" value="NZ_JAVRES010000002.1"/>
</dbReference>
<reference evidence="2" key="1">
    <citation type="submission" date="2023-07" db="EMBL/GenBank/DDBJ databases">
        <title>30 novel species of actinomycetes from the DSMZ collection.</title>
        <authorList>
            <person name="Nouioui I."/>
        </authorList>
    </citation>
    <scope>NUCLEOTIDE SEQUENCE [LARGE SCALE GENOMIC DNA]</scope>
    <source>
        <strain evidence="2">DSM 41981</strain>
    </source>
</reference>
<proteinExistence type="predicted"/>
<protein>
    <submittedName>
        <fullName evidence="1">DUF6308 family protein</fullName>
    </submittedName>
</protein>
<accession>A0ABD5ELP7</accession>
<name>A0ABD5ELP7_9ACTN</name>
<dbReference type="InterPro" id="IPR046275">
    <property type="entry name" value="DUF6308"/>
</dbReference>